<evidence type="ECO:0000313" key="7">
    <source>
        <dbReference type="Proteomes" id="UP001500279"/>
    </source>
</evidence>
<keyword evidence="7" id="KW-1185">Reference proteome</keyword>
<keyword evidence="2 4" id="KW-0238">DNA-binding</keyword>
<protein>
    <submittedName>
        <fullName evidence="6">TetR/AcrR family transcriptional regulator</fullName>
    </submittedName>
</protein>
<name>A0ABN1KKM0_9BURK</name>
<dbReference type="PRINTS" id="PR00455">
    <property type="entry name" value="HTHTETR"/>
</dbReference>
<dbReference type="PANTHER" id="PTHR47506:SF1">
    <property type="entry name" value="HTH-TYPE TRANSCRIPTIONAL REGULATOR YJDC"/>
    <property type="match status" value="1"/>
</dbReference>
<dbReference type="InterPro" id="IPR001647">
    <property type="entry name" value="HTH_TetR"/>
</dbReference>
<dbReference type="EMBL" id="BAAAEW010000047">
    <property type="protein sequence ID" value="GAA0769638.1"/>
    <property type="molecule type" value="Genomic_DNA"/>
</dbReference>
<dbReference type="PROSITE" id="PS50977">
    <property type="entry name" value="HTH_TETR_2"/>
    <property type="match status" value="1"/>
</dbReference>
<dbReference type="Pfam" id="PF00440">
    <property type="entry name" value="TetR_N"/>
    <property type="match status" value="1"/>
</dbReference>
<dbReference type="SUPFAM" id="SSF46689">
    <property type="entry name" value="Homeodomain-like"/>
    <property type="match status" value="1"/>
</dbReference>
<evidence type="ECO:0000313" key="6">
    <source>
        <dbReference type="EMBL" id="GAA0769638.1"/>
    </source>
</evidence>
<dbReference type="InterPro" id="IPR036271">
    <property type="entry name" value="Tet_transcr_reg_TetR-rel_C_sf"/>
</dbReference>
<sequence>MADDSTLDRILRSAHQLILQRGFHGFSYADVADQVGIRKPSIHHHFPTKVDLVRTLVANYRQAAAAGLAAIRTNVADPAAQLRAYVGYWERCVATDTDPFCLCALLAAELPSLPPEVAAEVRGHFQALVAWLQAALQDGAAGGQLRLSQPVEVEAHTFMAAVHGALLTARAAGEPSLFGRVMSSHLQRLTPSA</sequence>
<dbReference type="Gene3D" id="1.10.357.10">
    <property type="entry name" value="Tetracycline Repressor, domain 2"/>
    <property type="match status" value="1"/>
</dbReference>
<dbReference type="InterPro" id="IPR011075">
    <property type="entry name" value="TetR_C"/>
</dbReference>
<gene>
    <name evidence="6" type="ORF">GCM10009107_60740</name>
</gene>
<evidence type="ECO:0000256" key="3">
    <source>
        <dbReference type="ARBA" id="ARBA00023163"/>
    </source>
</evidence>
<feature type="DNA-binding region" description="H-T-H motif" evidence="4">
    <location>
        <begin position="27"/>
        <end position="46"/>
    </location>
</feature>
<keyword evidence="3" id="KW-0804">Transcription</keyword>
<evidence type="ECO:0000256" key="1">
    <source>
        <dbReference type="ARBA" id="ARBA00023015"/>
    </source>
</evidence>
<accession>A0ABN1KKM0</accession>
<dbReference type="SUPFAM" id="SSF48498">
    <property type="entry name" value="Tetracyclin repressor-like, C-terminal domain"/>
    <property type="match status" value="1"/>
</dbReference>
<evidence type="ECO:0000256" key="4">
    <source>
        <dbReference type="PROSITE-ProRule" id="PRU00335"/>
    </source>
</evidence>
<dbReference type="Proteomes" id="UP001500279">
    <property type="component" value="Unassembled WGS sequence"/>
</dbReference>
<keyword evidence="1" id="KW-0805">Transcription regulation</keyword>
<dbReference type="PANTHER" id="PTHR47506">
    <property type="entry name" value="TRANSCRIPTIONAL REGULATORY PROTEIN"/>
    <property type="match status" value="1"/>
</dbReference>
<dbReference type="Pfam" id="PF16925">
    <property type="entry name" value="TetR_C_13"/>
    <property type="match status" value="1"/>
</dbReference>
<evidence type="ECO:0000259" key="5">
    <source>
        <dbReference type="PROSITE" id="PS50977"/>
    </source>
</evidence>
<proteinExistence type="predicted"/>
<dbReference type="InterPro" id="IPR009057">
    <property type="entry name" value="Homeodomain-like_sf"/>
</dbReference>
<comment type="caution">
    <text evidence="6">The sequence shown here is derived from an EMBL/GenBank/DDBJ whole genome shotgun (WGS) entry which is preliminary data.</text>
</comment>
<organism evidence="6 7">
    <name type="scientific">Ideonella azotifigens</name>
    <dbReference type="NCBI Taxonomy" id="513160"/>
    <lineage>
        <taxon>Bacteria</taxon>
        <taxon>Pseudomonadati</taxon>
        <taxon>Pseudomonadota</taxon>
        <taxon>Betaproteobacteria</taxon>
        <taxon>Burkholderiales</taxon>
        <taxon>Sphaerotilaceae</taxon>
        <taxon>Ideonella</taxon>
    </lineage>
</organism>
<feature type="domain" description="HTH tetR-type" evidence="5">
    <location>
        <begin position="4"/>
        <end position="64"/>
    </location>
</feature>
<evidence type="ECO:0000256" key="2">
    <source>
        <dbReference type="ARBA" id="ARBA00023125"/>
    </source>
</evidence>
<dbReference type="RefSeq" id="WP_141288438.1">
    <property type="nucleotide sequence ID" value="NZ_BAAAEW010000047.1"/>
</dbReference>
<reference evidence="6 7" key="1">
    <citation type="journal article" date="2019" name="Int. J. Syst. Evol. Microbiol.">
        <title>The Global Catalogue of Microorganisms (GCM) 10K type strain sequencing project: providing services to taxonomists for standard genome sequencing and annotation.</title>
        <authorList>
            <consortium name="The Broad Institute Genomics Platform"/>
            <consortium name="The Broad Institute Genome Sequencing Center for Infectious Disease"/>
            <person name="Wu L."/>
            <person name="Ma J."/>
        </authorList>
    </citation>
    <scope>NUCLEOTIDE SEQUENCE [LARGE SCALE GENOMIC DNA]</scope>
    <source>
        <strain evidence="6 7">JCM 15503</strain>
    </source>
</reference>